<proteinExistence type="predicted"/>
<dbReference type="HOGENOM" id="CLU_936501_0_0_11"/>
<dbReference type="PATRIC" id="fig|234621.6.peg.2983"/>
<dbReference type="eggNOG" id="ENOG5032TKD">
    <property type="taxonomic scope" value="Bacteria"/>
</dbReference>
<dbReference type="SUPFAM" id="SSF52200">
    <property type="entry name" value="Toll/Interleukin receptor TIR domain"/>
    <property type="match status" value="1"/>
</dbReference>
<reference evidence="1 2" key="2">
    <citation type="journal article" date="2006" name="Environ. Microbiol.">
        <title>Sequence analysis of three plasmids harboured in Rhodococcus erythropolis strain PR4.</title>
        <authorList>
            <person name="Sekine M."/>
            <person name="Tanikawa S."/>
            <person name="Omata S."/>
            <person name="Saito M."/>
            <person name="Fujisawa T."/>
            <person name="Tsukatani N."/>
            <person name="Tajima T."/>
            <person name="Sekigawa T."/>
            <person name="Kosugi H."/>
            <person name="Matsuo Y."/>
            <person name="Nishiko R."/>
            <person name="Imamura K."/>
            <person name="Ito M."/>
            <person name="Narita H."/>
            <person name="Tago S."/>
            <person name="Fujita N."/>
            <person name="Harayama S."/>
        </authorList>
    </citation>
    <scope>NUCLEOTIDE SEQUENCE [LARGE SCALE GENOMIC DNA]</scope>
    <source>
        <strain evidence="2">PR4 / NBRC 100887</strain>
    </source>
</reference>
<evidence type="ECO:0000313" key="1">
    <source>
        <dbReference type="EMBL" id="BAH33188.1"/>
    </source>
</evidence>
<organism evidence="1 2">
    <name type="scientific">Rhodococcus erythropolis (strain PR4 / NBRC 100887)</name>
    <dbReference type="NCBI Taxonomy" id="234621"/>
    <lineage>
        <taxon>Bacteria</taxon>
        <taxon>Bacillati</taxon>
        <taxon>Actinomycetota</taxon>
        <taxon>Actinomycetes</taxon>
        <taxon>Mycobacteriales</taxon>
        <taxon>Nocardiaceae</taxon>
        <taxon>Rhodococcus</taxon>
        <taxon>Rhodococcus erythropolis group</taxon>
    </lineage>
</organism>
<dbReference type="Gene3D" id="3.40.50.10140">
    <property type="entry name" value="Toll/interleukin-1 receptor homology (TIR) domain"/>
    <property type="match status" value="1"/>
</dbReference>
<dbReference type="EMBL" id="AP008957">
    <property type="protein sequence ID" value="BAH33188.1"/>
    <property type="molecule type" value="Genomic_DNA"/>
</dbReference>
<dbReference type="KEGG" id="rer:RER_24800"/>
<dbReference type="InterPro" id="IPR035897">
    <property type="entry name" value="Toll_tir_struct_dom_sf"/>
</dbReference>
<dbReference type="Proteomes" id="UP000002204">
    <property type="component" value="Chromosome"/>
</dbReference>
<accession>C0ZXV3</accession>
<evidence type="ECO:0000313" key="2">
    <source>
        <dbReference type="Proteomes" id="UP000002204"/>
    </source>
</evidence>
<gene>
    <name evidence="1" type="ordered locus">RER_24800</name>
</gene>
<reference evidence="2" key="1">
    <citation type="submission" date="2005-03" db="EMBL/GenBank/DDBJ databases">
        <title>Comparison of the complete genome sequences of Rhodococcus erythropolis PR4 and Rhodococcus opacus B4.</title>
        <authorList>
            <person name="Takarada H."/>
            <person name="Sekine M."/>
            <person name="Hosoyama A."/>
            <person name="Yamada R."/>
            <person name="Fujisawa T."/>
            <person name="Omata S."/>
            <person name="Shimizu A."/>
            <person name="Tsukatani N."/>
            <person name="Tanikawa S."/>
            <person name="Fujita N."/>
            <person name="Harayama S."/>
        </authorList>
    </citation>
    <scope>NUCLEOTIDE SEQUENCE [LARGE SCALE GENOMIC DNA]</scope>
    <source>
        <strain evidence="2">PR4 / NBRC 100887</strain>
    </source>
</reference>
<protein>
    <recommendedName>
        <fullName evidence="3">TIR domain-containing protein</fullName>
    </recommendedName>
</protein>
<dbReference type="RefSeq" id="WP_020907312.1">
    <property type="nucleotide sequence ID" value="NC_012490.1"/>
</dbReference>
<name>C0ZXV3_RHOE4</name>
<evidence type="ECO:0008006" key="3">
    <source>
        <dbReference type="Google" id="ProtNLM"/>
    </source>
</evidence>
<dbReference type="AlphaFoldDB" id="C0ZXV3"/>
<sequence>MADDDLKIFISWSGDLAKSIARVWHDLLLEMFDRATPWVSDLDIEAGARPLDDIKRELDGTSFGIIVVTPENQNAPWLNFEAGALSKALSDATTRVMPSLVNFTSPSQVTSPLKQFQGNLLNQEGVVKILKTIAKGVDADWSTKERTFSRAWSPEYEQRFNDCIVNALNPAKPSTRTSEEMLDEVLTIVREIQRDIPPKPVNGPRFAKADWAIGPRTKGAADSYILGVLNESGIKPTQMMWLGMVDGLDTYEVGMSDTYNRKHRRILDDLVARLRKEGLNISYHFLPTQSADATHSK</sequence>